<evidence type="ECO:0000256" key="3">
    <source>
        <dbReference type="ARBA" id="ARBA00022729"/>
    </source>
</evidence>
<keyword evidence="1" id="KW-0134">Cell wall</keyword>
<keyword evidence="6" id="KW-1133">Transmembrane helix</keyword>
<protein>
    <submittedName>
        <fullName evidence="9">LPXTG-motif cell wall-anchored protein/TQXA domain-containing protein</fullName>
    </submittedName>
</protein>
<sequence length="413" mass="43494">MAPRLTLKRMGAAVLGASLVLLSAALPAAADAVEVRPHPGADRPGIGLRLTDAQGKPLENGKQFHTELIGLRINEDGKDQYATAYCVELPTPLEDNTPLKEVPWDQHPNPNTQFKANAKYVNWILHNSYPKLDLAEAQAAFGLEGVKESVFIAGTQAAVWHYTDGIGLYEQDATIEGDDVDKDVITVYKRLTDPAINVGEDQEPGPTLTVDPKELEGKAGTLIGPFTVTTTADKVIVEAEVPNGVTFTDKDGKELDIVAKGDVKAKAETKVGEIFVKVADDVEADSFEFTVHATAEVHHGRLFVSSDRNLKTQSLVIAKSAKMDAKDNAKVKWTVATKPSTPTSAVPTTAPTTTDAPAPTTTTSAPAVAAPGAGGDDLAQTGASIFVPLLIGLGLLGAGAAALIVVRKKKSVA</sequence>
<dbReference type="Proteomes" id="UP000282084">
    <property type="component" value="Unassembled WGS sequence"/>
</dbReference>
<reference evidence="9 10" key="1">
    <citation type="submission" date="2018-10" db="EMBL/GenBank/DDBJ databases">
        <title>Sequencing the genomes of 1000 actinobacteria strains.</title>
        <authorList>
            <person name="Klenk H.-P."/>
        </authorList>
    </citation>
    <scope>NUCLEOTIDE SEQUENCE [LARGE SCALE GENOMIC DNA]</scope>
    <source>
        <strain evidence="9 10">DSM 43800</strain>
    </source>
</reference>
<keyword evidence="2" id="KW-0964">Secreted</keyword>
<name>A0A495VRR0_9PSEU</name>
<gene>
    <name evidence="9" type="ORF">C8E97_0537</name>
</gene>
<feature type="domain" description="Gram-positive cocci surface proteins LPxTG" evidence="8">
    <location>
        <begin position="378"/>
        <end position="413"/>
    </location>
</feature>
<dbReference type="Gene3D" id="1.10.150.480">
    <property type="match status" value="1"/>
</dbReference>
<feature type="signal peptide" evidence="7">
    <location>
        <begin position="1"/>
        <end position="32"/>
    </location>
</feature>
<dbReference type="NCBIfam" id="TIGR03934">
    <property type="entry name" value="TQXA_dom"/>
    <property type="match status" value="1"/>
</dbReference>
<accession>A0A495VRR0</accession>
<dbReference type="AlphaFoldDB" id="A0A495VRR0"/>
<evidence type="ECO:0000256" key="4">
    <source>
        <dbReference type="ARBA" id="ARBA00023088"/>
    </source>
</evidence>
<evidence type="ECO:0000256" key="2">
    <source>
        <dbReference type="ARBA" id="ARBA00022525"/>
    </source>
</evidence>
<dbReference type="Pfam" id="PF08341">
    <property type="entry name" value="TED"/>
    <property type="match status" value="1"/>
</dbReference>
<evidence type="ECO:0000256" key="6">
    <source>
        <dbReference type="SAM" id="Phobius"/>
    </source>
</evidence>
<dbReference type="NCBIfam" id="TIGR01167">
    <property type="entry name" value="LPXTG_anchor"/>
    <property type="match status" value="1"/>
</dbReference>
<dbReference type="PROSITE" id="PS50847">
    <property type="entry name" value="GRAM_POS_ANCHORING"/>
    <property type="match status" value="1"/>
</dbReference>
<feature type="chain" id="PRO_5038786444" evidence="7">
    <location>
        <begin position="33"/>
        <end position="413"/>
    </location>
</feature>
<feature type="region of interest" description="Disordered" evidence="5">
    <location>
        <begin position="338"/>
        <end position="369"/>
    </location>
</feature>
<evidence type="ECO:0000256" key="1">
    <source>
        <dbReference type="ARBA" id="ARBA00022512"/>
    </source>
</evidence>
<feature type="transmembrane region" description="Helical" evidence="6">
    <location>
        <begin position="385"/>
        <end position="406"/>
    </location>
</feature>
<organism evidence="9 10">
    <name type="scientific">Saccharothrix australiensis</name>
    <dbReference type="NCBI Taxonomy" id="2072"/>
    <lineage>
        <taxon>Bacteria</taxon>
        <taxon>Bacillati</taxon>
        <taxon>Actinomycetota</taxon>
        <taxon>Actinomycetes</taxon>
        <taxon>Pseudonocardiales</taxon>
        <taxon>Pseudonocardiaceae</taxon>
        <taxon>Saccharothrix</taxon>
    </lineage>
</organism>
<keyword evidence="6" id="KW-0472">Membrane</keyword>
<dbReference type="InterPro" id="IPR023849">
    <property type="entry name" value="TQXA_dom"/>
</dbReference>
<keyword evidence="6" id="KW-0812">Transmembrane</keyword>
<evidence type="ECO:0000256" key="7">
    <source>
        <dbReference type="SAM" id="SignalP"/>
    </source>
</evidence>
<dbReference type="InterPro" id="IPR013552">
    <property type="entry name" value="Thioester_dom"/>
</dbReference>
<keyword evidence="10" id="KW-1185">Reference proteome</keyword>
<evidence type="ECO:0000313" key="9">
    <source>
        <dbReference type="EMBL" id="RKT52041.1"/>
    </source>
</evidence>
<proteinExistence type="predicted"/>
<evidence type="ECO:0000259" key="8">
    <source>
        <dbReference type="PROSITE" id="PS50847"/>
    </source>
</evidence>
<comment type="caution">
    <text evidence="9">The sequence shown here is derived from an EMBL/GenBank/DDBJ whole genome shotgun (WGS) entry which is preliminary data.</text>
</comment>
<keyword evidence="4" id="KW-0572">Peptidoglycan-anchor</keyword>
<evidence type="ECO:0000256" key="5">
    <source>
        <dbReference type="SAM" id="MobiDB-lite"/>
    </source>
</evidence>
<dbReference type="EMBL" id="RBXO01000001">
    <property type="protein sequence ID" value="RKT52041.1"/>
    <property type="molecule type" value="Genomic_DNA"/>
</dbReference>
<dbReference type="InterPro" id="IPR019931">
    <property type="entry name" value="LPXTG_anchor"/>
</dbReference>
<keyword evidence="3 7" id="KW-0732">Signal</keyword>
<evidence type="ECO:0000313" key="10">
    <source>
        <dbReference type="Proteomes" id="UP000282084"/>
    </source>
</evidence>